<accession>A0ACB8T6X2</accession>
<dbReference type="EMBL" id="MU277198">
    <property type="protein sequence ID" value="KAI0064614.1"/>
    <property type="molecule type" value="Genomic_DNA"/>
</dbReference>
<reference evidence="1" key="1">
    <citation type="submission" date="2021-03" db="EMBL/GenBank/DDBJ databases">
        <authorList>
            <consortium name="DOE Joint Genome Institute"/>
            <person name="Ahrendt S."/>
            <person name="Looney B.P."/>
            <person name="Miyauchi S."/>
            <person name="Morin E."/>
            <person name="Drula E."/>
            <person name="Courty P.E."/>
            <person name="Chicoki N."/>
            <person name="Fauchery L."/>
            <person name="Kohler A."/>
            <person name="Kuo A."/>
            <person name="Labutti K."/>
            <person name="Pangilinan J."/>
            <person name="Lipzen A."/>
            <person name="Riley R."/>
            <person name="Andreopoulos W."/>
            <person name="He G."/>
            <person name="Johnson J."/>
            <person name="Barry K.W."/>
            <person name="Grigoriev I.V."/>
            <person name="Nagy L."/>
            <person name="Hibbett D."/>
            <person name="Henrissat B."/>
            <person name="Matheny P.B."/>
            <person name="Labbe J."/>
            <person name="Martin F."/>
        </authorList>
    </citation>
    <scope>NUCLEOTIDE SEQUENCE</scope>
    <source>
        <strain evidence="1">HHB10654</strain>
    </source>
</reference>
<evidence type="ECO:0000313" key="1">
    <source>
        <dbReference type="EMBL" id="KAI0064614.1"/>
    </source>
</evidence>
<sequence>PPGPKGWPLLGNVLIIPQHAPWKTYASWSRKFDSELISINAFGRLSIIINSRRAAKELFESRSAIYADRPSNRMIELMGWDITILARPLSQEVRTQRKMFNQSLRPAAIPSYHSMHEAQTQDALKNILADPEHFRSYVQHYASWIAMSVAYGRDLSPADRFITVARKASAYLGASILPGAVAVNSYTFLSRLPRWLPGMGFKAHAAECRLLTTEILESPFAEVKSGMAEGMARSSIAATNLEVNEARGGGVDGEGLIKRAAASVYLGEHPRTEKTSSGIMSAILAMALYPFARRRAQAELDCVVGRSCLPTFADRLSLPYVDAFVREVLRWRVIFPMGLPRMSDREDTYNGYTIPKSAFRIPFMAILHDPETYPDPESFVPERFLTAEGTLNDDGVPETFGLGRRFCPGMYYADASMWIMVASLLAVFDVTQAKDENGRDIQLEVEFTDGIVSHPFPFACVIRPRDQQAVGVIRQDGQGEEALSVV</sequence>
<gene>
    <name evidence="1" type="ORF">BV25DRAFT_1800551</name>
</gene>
<proteinExistence type="predicted"/>
<feature type="non-terminal residue" evidence="1">
    <location>
        <position position="1"/>
    </location>
</feature>
<dbReference type="Proteomes" id="UP000814140">
    <property type="component" value="Unassembled WGS sequence"/>
</dbReference>
<comment type="caution">
    <text evidence="1">The sequence shown here is derived from an EMBL/GenBank/DDBJ whole genome shotgun (WGS) entry which is preliminary data.</text>
</comment>
<reference evidence="1" key="2">
    <citation type="journal article" date="2022" name="New Phytol.">
        <title>Evolutionary transition to the ectomycorrhizal habit in the genomes of a hyperdiverse lineage of mushroom-forming fungi.</title>
        <authorList>
            <person name="Looney B."/>
            <person name="Miyauchi S."/>
            <person name="Morin E."/>
            <person name="Drula E."/>
            <person name="Courty P.E."/>
            <person name="Kohler A."/>
            <person name="Kuo A."/>
            <person name="LaButti K."/>
            <person name="Pangilinan J."/>
            <person name="Lipzen A."/>
            <person name="Riley R."/>
            <person name="Andreopoulos W."/>
            <person name="He G."/>
            <person name="Johnson J."/>
            <person name="Nolan M."/>
            <person name="Tritt A."/>
            <person name="Barry K.W."/>
            <person name="Grigoriev I.V."/>
            <person name="Nagy L.G."/>
            <person name="Hibbett D."/>
            <person name="Henrissat B."/>
            <person name="Matheny P.B."/>
            <person name="Labbe J."/>
            <person name="Martin F.M."/>
        </authorList>
    </citation>
    <scope>NUCLEOTIDE SEQUENCE</scope>
    <source>
        <strain evidence="1">HHB10654</strain>
    </source>
</reference>
<protein>
    <submittedName>
        <fullName evidence="1">Cytochrome P450</fullName>
    </submittedName>
</protein>
<organism evidence="1 2">
    <name type="scientific">Artomyces pyxidatus</name>
    <dbReference type="NCBI Taxonomy" id="48021"/>
    <lineage>
        <taxon>Eukaryota</taxon>
        <taxon>Fungi</taxon>
        <taxon>Dikarya</taxon>
        <taxon>Basidiomycota</taxon>
        <taxon>Agaricomycotina</taxon>
        <taxon>Agaricomycetes</taxon>
        <taxon>Russulales</taxon>
        <taxon>Auriscalpiaceae</taxon>
        <taxon>Artomyces</taxon>
    </lineage>
</organism>
<name>A0ACB8T6X2_9AGAM</name>
<keyword evidence="2" id="KW-1185">Reference proteome</keyword>
<evidence type="ECO:0000313" key="2">
    <source>
        <dbReference type="Proteomes" id="UP000814140"/>
    </source>
</evidence>